<evidence type="ECO:0000313" key="2">
    <source>
        <dbReference type="EMBL" id="CEK49730.1"/>
    </source>
</evidence>
<proteinExistence type="predicted"/>
<evidence type="ECO:0000256" key="1">
    <source>
        <dbReference type="SAM" id="MobiDB-lite"/>
    </source>
</evidence>
<reference evidence="2" key="1">
    <citation type="submission" date="2014-12" db="EMBL/GenBank/DDBJ databases">
        <title>Insight into the proteome of Arion vulgaris.</title>
        <authorList>
            <person name="Aradska J."/>
            <person name="Bulat T."/>
            <person name="Smidak R."/>
            <person name="Sarate P."/>
            <person name="Gangsoo J."/>
            <person name="Sialana F."/>
            <person name="Bilban M."/>
            <person name="Lubec G."/>
        </authorList>
    </citation>
    <scope>NUCLEOTIDE SEQUENCE</scope>
    <source>
        <tissue evidence="2">Skin</tissue>
    </source>
</reference>
<gene>
    <name evidence="2" type="primary">ORF8647</name>
</gene>
<feature type="region of interest" description="Disordered" evidence="1">
    <location>
        <begin position="1"/>
        <end position="54"/>
    </location>
</feature>
<protein>
    <submittedName>
        <fullName evidence="2">Uncharacterized protein</fullName>
    </submittedName>
</protein>
<feature type="non-terminal residue" evidence="2">
    <location>
        <position position="104"/>
    </location>
</feature>
<dbReference type="AlphaFoldDB" id="A0A0B6Y2G8"/>
<accession>A0A0B6Y2G8</accession>
<dbReference type="EMBL" id="HACG01002865">
    <property type="protein sequence ID" value="CEK49730.1"/>
    <property type="molecule type" value="Transcribed_RNA"/>
</dbReference>
<organism evidence="2">
    <name type="scientific">Arion vulgaris</name>
    <dbReference type="NCBI Taxonomy" id="1028688"/>
    <lineage>
        <taxon>Eukaryota</taxon>
        <taxon>Metazoa</taxon>
        <taxon>Spiralia</taxon>
        <taxon>Lophotrochozoa</taxon>
        <taxon>Mollusca</taxon>
        <taxon>Gastropoda</taxon>
        <taxon>Heterobranchia</taxon>
        <taxon>Euthyneura</taxon>
        <taxon>Panpulmonata</taxon>
        <taxon>Eupulmonata</taxon>
        <taxon>Stylommatophora</taxon>
        <taxon>Helicina</taxon>
        <taxon>Arionoidea</taxon>
        <taxon>Arionidae</taxon>
        <taxon>Arion</taxon>
    </lineage>
</organism>
<sequence length="104" mass="11383">YPPLGPSGSDFHTSKRNITPRTSLSPRRSASQHQKPLLGSLHTDSLSSYMPSDPDNVIVSLTSNSGIYSDDFQLQDIGETDEPISPVEQLPKFIPSSKLGYTIH</sequence>
<feature type="compositionally biased region" description="Polar residues" evidence="1">
    <location>
        <begin position="16"/>
        <end position="34"/>
    </location>
</feature>
<name>A0A0B6Y2G8_9EUPU</name>
<feature type="non-terminal residue" evidence="2">
    <location>
        <position position="1"/>
    </location>
</feature>